<evidence type="ECO:0000256" key="11">
    <source>
        <dbReference type="ARBA" id="ARBA00047652"/>
    </source>
</evidence>
<dbReference type="InterPro" id="IPR013785">
    <property type="entry name" value="Aldolase_TIM"/>
</dbReference>
<evidence type="ECO:0000256" key="9">
    <source>
        <dbReference type="ARBA" id="ARBA00038890"/>
    </source>
</evidence>
<dbReference type="eggNOG" id="KOG2335">
    <property type="taxonomic scope" value="Eukaryota"/>
</dbReference>
<keyword evidence="7" id="KW-0520">NAD</keyword>
<evidence type="ECO:0000256" key="13">
    <source>
        <dbReference type="ARBA" id="ARBA00049467"/>
    </source>
</evidence>
<comment type="similarity">
    <text evidence="8">Belongs to the Dus family. Dus1 subfamily.</text>
</comment>
<name>F2TZ91_SALR5</name>
<dbReference type="PANTHER" id="PTHR11082">
    <property type="entry name" value="TRNA-DIHYDROURIDINE SYNTHASE"/>
    <property type="match status" value="1"/>
</dbReference>
<proteinExistence type="inferred from homology"/>
<evidence type="ECO:0000256" key="3">
    <source>
        <dbReference type="ARBA" id="ARBA00022643"/>
    </source>
</evidence>
<dbReference type="PANTHER" id="PTHR11082:SF5">
    <property type="entry name" value="TRNA-DIHYDROURIDINE(16_17) SYNTHASE [NAD(P)(+)]-LIKE"/>
    <property type="match status" value="1"/>
</dbReference>
<keyword evidence="3" id="KW-0288">FMN</keyword>
<accession>F2TZ91</accession>
<protein>
    <recommendedName>
        <fullName evidence="9">tRNA-dihydrouridine(16/17) synthase [NAD(P)(+)]</fullName>
        <ecNumber evidence="9">1.3.1.88</ecNumber>
    </recommendedName>
</protein>
<dbReference type="FunCoup" id="F2TZ91">
    <property type="interactions" value="994"/>
</dbReference>
<dbReference type="GeneID" id="16078466"/>
<keyword evidence="17" id="KW-1185">Reference proteome</keyword>
<gene>
    <name evidence="16" type="ORF">PTSG_01890</name>
</gene>
<dbReference type="GO" id="GO:0050660">
    <property type="term" value="F:flavin adenine dinucleotide binding"/>
    <property type="evidence" value="ECO:0007669"/>
    <property type="project" value="InterPro"/>
</dbReference>
<evidence type="ECO:0000256" key="4">
    <source>
        <dbReference type="ARBA" id="ARBA00022694"/>
    </source>
</evidence>
<dbReference type="CDD" id="cd02801">
    <property type="entry name" value="DUS_like_FMN"/>
    <property type="match status" value="1"/>
</dbReference>
<dbReference type="RefSeq" id="XP_004997871.1">
    <property type="nucleotide sequence ID" value="XM_004997814.1"/>
</dbReference>
<dbReference type="KEGG" id="sre:PTSG_01890"/>
<dbReference type="AlphaFoldDB" id="F2TZ91"/>
<sequence length="459" mass="51500">MSAKPGGAKFFHHVLKSPKHIVAPMVDQSELSWRLLARAYGAHLCYTPMLHSGVFVRDANYRKLNFTTCAEDRPLIVQFCGNDPDTVLEAAKYVEDKCDAVDLNLGCPQNIARRGRYGAFLQDEWDTISAIVKRLHAELSVPVTCKIRIFDDLDKTLAYARMLEESGCQLLTVHGRTRVQKGPRSGLANWDYIKAIKNAVSIPVVANGNILYTSDIDKCIEYTGVDGVMSSETHLVNPAVFSGQYPLLWEMVDEYMGLALKHGESVACCKAHLFKLYHKCVNDYPDLRTDLAKARSHDDLLAVAAALNENLRRRRDEEMKQGLWTEEHDTETAALHALPSCSPDFEHPRIPVWRCQPRPRNHNSDKALLEREPGPRAKQQKPQKSKAAGGEKSGPRAASDAANGDDDHDDDDESNAAKRPRAMDEQRAAQRKRQQQLNAMRKNRYKRCGLCNGNPCGKK</sequence>
<evidence type="ECO:0000256" key="8">
    <source>
        <dbReference type="ARBA" id="ARBA00038313"/>
    </source>
</evidence>
<evidence type="ECO:0000313" key="17">
    <source>
        <dbReference type="Proteomes" id="UP000007799"/>
    </source>
</evidence>
<dbReference type="EMBL" id="GL832957">
    <property type="protein sequence ID" value="EGD78915.1"/>
    <property type="molecule type" value="Genomic_DNA"/>
</dbReference>
<dbReference type="InterPro" id="IPR018517">
    <property type="entry name" value="tRNA_hU_synthase_CS"/>
</dbReference>
<dbReference type="PROSITE" id="PS01136">
    <property type="entry name" value="UPF0034"/>
    <property type="match status" value="1"/>
</dbReference>
<dbReference type="GO" id="GO:0017150">
    <property type="term" value="F:tRNA dihydrouridine synthase activity"/>
    <property type="evidence" value="ECO:0007669"/>
    <property type="project" value="InterPro"/>
</dbReference>
<dbReference type="Proteomes" id="UP000007799">
    <property type="component" value="Unassembled WGS sequence"/>
</dbReference>
<feature type="compositionally biased region" description="Basic and acidic residues" evidence="14">
    <location>
        <begin position="362"/>
        <end position="375"/>
    </location>
</feature>
<dbReference type="InterPro" id="IPR035587">
    <property type="entry name" value="DUS-like_FMN-bd"/>
</dbReference>
<evidence type="ECO:0000259" key="15">
    <source>
        <dbReference type="Pfam" id="PF01207"/>
    </source>
</evidence>
<reference evidence="16" key="1">
    <citation type="submission" date="2009-08" db="EMBL/GenBank/DDBJ databases">
        <title>Annotation of Salpingoeca rosetta.</title>
        <authorList>
            <consortium name="The Broad Institute Genome Sequencing Platform"/>
            <person name="Russ C."/>
            <person name="Cuomo C."/>
            <person name="Burger G."/>
            <person name="Gray M.W."/>
            <person name="Holland P.W.H."/>
            <person name="King N."/>
            <person name="Lang F.B.F."/>
            <person name="Roger A.J."/>
            <person name="Ruiz-Trillo I."/>
            <person name="Young S.K."/>
            <person name="Zeng Q."/>
            <person name="Gargeya S."/>
            <person name="Alvarado L."/>
            <person name="Berlin A."/>
            <person name="Chapman S.B."/>
            <person name="Chen Z."/>
            <person name="Freedman E."/>
            <person name="Gellesch M."/>
            <person name="Goldberg J."/>
            <person name="Griggs A."/>
            <person name="Gujja S."/>
            <person name="Heilman E."/>
            <person name="Heiman D."/>
            <person name="Howarth C."/>
            <person name="Mehta T."/>
            <person name="Neiman D."/>
            <person name="Pearson M."/>
            <person name="Roberts A."/>
            <person name="Saif S."/>
            <person name="Shea T."/>
            <person name="Shenoy N."/>
            <person name="Sisk P."/>
            <person name="Stolte C."/>
            <person name="Sykes S."/>
            <person name="White J."/>
            <person name="Yandava C."/>
            <person name="Haas B."/>
            <person name="Nusbaum C."/>
            <person name="Birren B."/>
        </authorList>
    </citation>
    <scope>NUCLEOTIDE SEQUENCE [LARGE SCALE GENOMIC DNA]</scope>
    <source>
        <strain evidence="16">ATCC 50818</strain>
    </source>
</reference>
<dbReference type="Gene3D" id="3.20.20.70">
    <property type="entry name" value="Aldolase class I"/>
    <property type="match status" value="1"/>
</dbReference>
<organism evidence="17">
    <name type="scientific">Salpingoeca rosetta (strain ATCC 50818 / BSB-021)</name>
    <dbReference type="NCBI Taxonomy" id="946362"/>
    <lineage>
        <taxon>Eukaryota</taxon>
        <taxon>Choanoflagellata</taxon>
        <taxon>Craspedida</taxon>
        <taxon>Salpingoecidae</taxon>
        <taxon>Salpingoeca</taxon>
    </lineage>
</organism>
<comment type="catalytic activity">
    <reaction evidence="11">
        <text>5,6-dihydrouridine(16) in tRNA + NADP(+) = uridine(16) in tRNA + NADPH + H(+)</text>
        <dbReference type="Rhea" id="RHEA:53376"/>
        <dbReference type="Rhea" id="RHEA-COMP:13543"/>
        <dbReference type="Rhea" id="RHEA-COMP:13544"/>
        <dbReference type="ChEBI" id="CHEBI:15378"/>
        <dbReference type="ChEBI" id="CHEBI:57783"/>
        <dbReference type="ChEBI" id="CHEBI:58349"/>
        <dbReference type="ChEBI" id="CHEBI:65315"/>
        <dbReference type="ChEBI" id="CHEBI:74443"/>
        <dbReference type="EC" id="1.3.1.88"/>
    </reaction>
    <physiologicalReaction direction="right-to-left" evidence="11">
        <dbReference type="Rhea" id="RHEA:53378"/>
    </physiologicalReaction>
</comment>
<evidence type="ECO:0000256" key="10">
    <source>
        <dbReference type="ARBA" id="ARBA00047287"/>
    </source>
</evidence>
<comment type="catalytic activity">
    <reaction evidence="13">
        <text>5,6-dihydrouridine(17) in tRNA + NADP(+) = uridine(17) in tRNA + NADPH + H(+)</text>
        <dbReference type="Rhea" id="RHEA:53368"/>
        <dbReference type="Rhea" id="RHEA-COMP:13541"/>
        <dbReference type="Rhea" id="RHEA-COMP:13542"/>
        <dbReference type="ChEBI" id="CHEBI:15378"/>
        <dbReference type="ChEBI" id="CHEBI:57783"/>
        <dbReference type="ChEBI" id="CHEBI:58349"/>
        <dbReference type="ChEBI" id="CHEBI:65315"/>
        <dbReference type="ChEBI" id="CHEBI:74443"/>
        <dbReference type="EC" id="1.3.1.88"/>
    </reaction>
    <physiologicalReaction direction="right-to-left" evidence="13">
        <dbReference type="Rhea" id="RHEA:53370"/>
    </physiologicalReaction>
</comment>
<evidence type="ECO:0000256" key="6">
    <source>
        <dbReference type="ARBA" id="ARBA00023002"/>
    </source>
</evidence>
<dbReference type="STRING" id="946362.F2TZ91"/>
<evidence type="ECO:0000256" key="1">
    <source>
        <dbReference type="ARBA" id="ARBA00001917"/>
    </source>
</evidence>
<comment type="catalytic activity">
    <reaction evidence="10">
        <text>5,6-dihydrouridine(17) in tRNA + NAD(+) = uridine(17) in tRNA + NADH + H(+)</text>
        <dbReference type="Rhea" id="RHEA:53372"/>
        <dbReference type="Rhea" id="RHEA-COMP:13541"/>
        <dbReference type="Rhea" id="RHEA-COMP:13542"/>
        <dbReference type="ChEBI" id="CHEBI:15378"/>
        <dbReference type="ChEBI" id="CHEBI:57540"/>
        <dbReference type="ChEBI" id="CHEBI:57945"/>
        <dbReference type="ChEBI" id="CHEBI:65315"/>
        <dbReference type="ChEBI" id="CHEBI:74443"/>
        <dbReference type="EC" id="1.3.1.88"/>
    </reaction>
    <physiologicalReaction direction="right-to-left" evidence="10">
        <dbReference type="Rhea" id="RHEA:53374"/>
    </physiologicalReaction>
</comment>
<dbReference type="InParanoid" id="F2TZ91"/>
<feature type="region of interest" description="Disordered" evidence="14">
    <location>
        <begin position="352"/>
        <end position="459"/>
    </location>
</feature>
<evidence type="ECO:0000256" key="2">
    <source>
        <dbReference type="ARBA" id="ARBA00022630"/>
    </source>
</evidence>
<keyword evidence="2" id="KW-0285">Flavoprotein</keyword>
<keyword evidence="5" id="KW-0521">NADP</keyword>
<dbReference type="OrthoDB" id="272303at2759"/>
<comment type="cofactor">
    <cofactor evidence="1">
        <name>FMN</name>
        <dbReference type="ChEBI" id="CHEBI:58210"/>
    </cofactor>
</comment>
<dbReference type="EC" id="1.3.1.88" evidence="9"/>
<dbReference type="SUPFAM" id="SSF51395">
    <property type="entry name" value="FMN-linked oxidoreductases"/>
    <property type="match status" value="1"/>
</dbReference>
<keyword evidence="4" id="KW-0819">tRNA processing</keyword>
<evidence type="ECO:0000256" key="7">
    <source>
        <dbReference type="ARBA" id="ARBA00023027"/>
    </source>
</evidence>
<comment type="catalytic activity">
    <reaction evidence="12">
        <text>5,6-dihydrouridine(16) in tRNA + NAD(+) = uridine(16) in tRNA + NADH + H(+)</text>
        <dbReference type="Rhea" id="RHEA:53380"/>
        <dbReference type="Rhea" id="RHEA-COMP:13543"/>
        <dbReference type="Rhea" id="RHEA-COMP:13544"/>
        <dbReference type="ChEBI" id="CHEBI:15378"/>
        <dbReference type="ChEBI" id="CHEBI:57540"/>
        <dbReference type="ChEBI" id="CHEBI:57945"/>
        <dbReference type="ChEBI" id="CHEBI:65315"/>
        <dbReference type="ChEBI" id="CHEBI:74443"/>
        <dbReference type="EC" id="1.3.1.88"/>
    </reaction>
    <physiologicalReaction direction="right-to-left" evidence="12">
        <dbReference type="Rhea" id="RHEA:53382"/>
    </physiologicalReaction>
</comment>
<evidence type="ECO:0000256" key="5">
    <source>
        <dbReference type="ARBA" id="ARBA00022857"/>
    </source>
</evidence>
<feature type="compositionally biased region" description="Acidic residues" evidence="14">
    <location>
        <begin position="403"/>
        <end position="414"/>
    </location>
</feature>
<keyword evidence="6" id="KW-0560">Oxidoreductase</keyword>
<dbReference type="OMA" id="ISPPVWQ"/>
<evidence type="ECO:0000256" key="12">
    <source>
        <dbReference type="ARBA" id="ARBA00048934"/>
    </source>
</evidence>
<evidence type="ECO:0000256" key="14">
    <source>
        <dbReference type="SAM" id="MobiDB-lite"/>
    </source>
</evidence>
<feature type="domain" description="DUS-like FMN-binding" evidence="15">
    <location>
        <begin position="22"/>
        <end position="280"/>
    </location>
</feature>
<evidence type="ECO:0000313" key="16">
    <source>
        <dbReference type="EMBL" id="EGD78915.1"/>
    </source>
</evidence>
<dbReference type="Pfam" id="PF01207">
    <property type="entry name" value="Dus"/>
    <property type="match status" value="1"/>
</dbReference>